<reference evidence="4 5" key="1">
    <citation type="submission" date="2024-06" db="EMBL/GenBank/DDBJ databases">
        <title>Complete genome of Phlyctema vagabunda strain 19-DSS-EL-015.</title>
        <authorList>
            <person name="Fiorenzani C."/>
        </authorList>
    </citation>
    <scope>NUCLEOTIDE SEQUENCE [LARGE SCALE GENOMIC DNA]</scope>
    <source>
        <strain evidence="4 5">19-DSS-EL-015</strain>
    </source>
</reference>
<dbReference type="EMBL" id="JBFCZG010000005">
    <property type="protein sequence ID" value="KAL3422206.1"/>
    <property type="molecule type" value="Genomic_DNA"/>
</dbReference>
<sequence length="247" mass="25753">MSSLLTGKVALITGGSKGIGKATALRLARDGAQVAINYSSDASAADALVQEIGSDRAFAIKCDAGDVSSIGEMVDAVLERFGRLDVVVASAAFMELNELQSITEEQFDRTMNLNVKGPLFLAQKAAPHMAPGSSIILFSSTQTAASTVTGNYLTYCTSKGAVEQMTRVLSKDLAAAGKQIMVNCVAPGPTATDLFMKGKPEALVKTIAGFNPQKRIGKPEEIADTVAFLATTTWVTGQVLRANGGMA</sequence>
<dbReference type="InterPro" id="IPR036291">
    <property type="entry name" value="NAD(P)-bd_dom_sf"/>
</dbReference>
<dbReference type="PANTHER" id="PTHR48107">
    <property type="entry name" value="NADPH-DEPENDENT ALDEHYDE REDUCTASE-LIKE PROTEIN, CHLOROPLASTIC-RELATED"/>
    <property type="match status" value="1"/>
</dbReference>
<gene>
    <name evidence="4" type="ORF">PVAG01_06362</name>
</gene>
<accession>A0ABR4PFU8</accession>
<organism evidence="4 5">
    <name type="scientific">Phlyctema vagabunda</name>
    <dbReference type="NCBI Taxonomy" id="108571"/>
    <lineage>
        <taxon>Eukaryota</taxon>
        <taxon>Fungi</taxon>
        <taxon>Dikarya</taxon>
        <taxon>Ascomycota</taxon>
        <taxon>Pezizomycotina</taxon>
        <taxon>Leotiomycetes</taxon>
        <taxon>Helotiales</taxon>
        <taxon>Dermateaceae</taxon>
        <taxon>Phlyctema</taxon>
    </lineage>
</organism>
<dbReference type="Pfam" id="PF13561">
    <property type="entry name" value="adh_short_C2"/>
    <property type="match status" value="1"/>
</dbReference>
<dbReference type="InterPro" id="IPR002347">
    <property type="entry name" value="SDR_fam"/>
</dbReference>
<keyword evidence="2" id="KW-0560">Oxidoreductase</keyword>
<proteinExistence type="inferred from homology"/>
<dbReference type="PANTHER" id="PTHR48107:SF7">
    <property type="entry name" value="RE15974P"/>
    <property type="match status" value="1"/>
</dbReference>
<feature type="domain" description="Ketoreductase" evidence="3">
    <location>
        <begin position="8"/>
        <end position="176"/>
    </location>
</feature>
<dbReference type="Gene3D" id="3.40.50.720">
    <property type="entry name" value="NAD(P)-binding Rossmann-like Domain"/>
    <property type="match status" value="1"/>
</dbReference>
<protein>
    <submittedName>
        <fullName evidence="4">Short-chain dehydrogenase</fullName>
    </submittedName>
</protein>
<keyword evidence="5" id="KW-1185">Reference proteome</keyword>
<evidence type="ECO:0000256" key="2">
    <source>
        <dbReference type="ARBA" id="ARBA00023002"/>
    </source>
</evidence>
<dbReference type="Proteomes" id="UP001629113">
    <property type="component" value="Unassembled WGS sequence"/>
</dbReference>
<dbReference type="InterPro" id="IPR057326">
    <property type="entry name" value="KR_dom"/>
</dbReference>
<evidence type="ECO:0000256" key="1">
    <source>
        <dbReference type="ARBA" id="ARBA00006484"/>
    </source>
</evidence>
<name>A0ABR4PFU8_9HELO</name>
<dbReference type="SMART" id="SM00822">
    <property type="entry name" value="PKS_KR"/>
    <property type="match status" value="1"/>
</dbReference>
<evidence type="ECO:0000313" key="4">
    <source>
        <dbReference type="EMBL" id="KAL3422206.1"/>
    </source>
</evidence>
<evidence type="ECO:0000259" key="3">
    <source>
        <dbReference type="SMART" id="SM00822"/>
    </source>
</evidence>
<comment type="caution">
    <text evidence="4">The sequence shown here is derived from an EMBL/GenBank/DDBJ whole genome shotgun (WGS) entry which is preliminary data.</text>
</comment>
<comment type="similarity">
    <text evidence="1">Belongs to the short-chain dehydrogenases/reductases (SDR) family.</text>
</comment>
<dbReference type="SUPFAM" id="SSF51735">
    <property type="entry name" value="NAD(P)-binding Rossmann-fold domains"/>
    <property type="match status" value="1"/>
</dbReference>
<evidence type="ECO:0000313" key="5">
    <source>
        <dbReference type="Proteomes" id="UP001629113"/>
    </source>
</evidence>
<dbReference type="PRINTS" id="PR00081">
    <property type="entry name" value="GDHRDH"/>
</dbReference>